<evidence type="ECO:0000256" key="3">
    <source>
        <dbReference type="ARBA" id="ARBA00023125"/>
    </source>
</evidence>
<evidence type="ECO:0000256" key="4">
    <source>
        <dbReference type="ARBA" id="ARBA00023163"/>
    </source>
</evidence>
<evidence type="ECO:0000256" key="5">
    <source>
        <dbReference type="ARBA" id="ARBA00023242"/>
    </source>
</evidence>
<keyword evidence="4" id="KW-0804">Transcription</keyword>
<dbReference type="InterPro" id="IPR015300">
    <property type="entry name" value="DNA-bd_pseudobarrel_sf"/>
</dbReference>
<dbReference type="SUPFAM" id="SSF101936">
    <property type="entry name" value="DNA-binding pseudobarrel domain"/>
    <property type="match status" value="1"/>
</dbReference>
<keyword evidence="3" id="KW-0238">DNA-binding</keyword>
<dbReference type="InterPro" id="IPR003340">
    <property type="entry name" value="B3_DNA-bd"/>
</dbReference>
<reference evidence="7" key="1">
    <citation type="submission" date="2023-08" db="EMBL/GenBank/DDBJ databases">
        <title>A de novo genome assembly of Solanum verrucosum Schlechtendal, a Mexican diploid species geographically isolated from the other diploid A-genome species in potato relatives.</title>
        <authorList>
            <person name="Hosaka K."/>
        </authorList>
    </citation>
    <scope>NUCLEOTIDE SEQUENCE</scope>
    <source>
        <tissue evidence="7">Young leaves</tissue>
    </source>
</reference>
<accession>A0AAF0V6S6</accession>
<dbReference type="GO" id="GO:0003677">
    <property type="term" value="F:DNA binding"/>
    <property type="evidence" value="ECO:0007669"/>
    <property type="project" value="UniProtKB-KW"/>
</dbReference>
<dbReference type="Proteomes" id="UP001234989">
    <property type="component" value="Chromosome 12"/>
</dbReference>
<gene>
    <name evidence="7" type="ORF">MTR67_051569</name>
</gene>
<evidence type="ECO:0000313" key="8">
    <source>
        <dbReference type="Proteomes" id="UP001234989"/>
    </source>
</evidence>
<keyword evidence="5" id="KW-0539">Nucleus</keyword>
<proteinExistence type="predicted"/>
<dbReference type="AlphaFoldDB" id="A0AAF0V6S6"/>
<comment type="subcellular location">
    <subcellularLocation>
        <location evidence="1">Nucleus</location>
    </subcellularLocation>
</comment>
<evidence type="ECO:0000256" key="1">
    <source>
        <dbReference type="ARBA" id="ARBA00004123"/>
    </source>
</evidence>
<name>A0AAF0V6S6_SOLVR</name>
<dbReference type="Gene3D" id="2.40.330.10">
    <property type="entry name" value="DNA-binding pseudobarrel domain"/>
    <property type="match status" value="1"/>
</dbReference>
<keyword evidence="8" id="KW-1185">Reference proteome</keyword>
<dbReference type="EMBL" id="CP133623">
    <property type="protein sequence ID" value="WMV58184.1"/>
    <property type="molecule type" value="Genomic_DNA"/>
</dbReference>
<organism evidence="7 8">
    <name type="scientific">Solanum verrucosum</name>
    <dbReference type="NCBI Taxonomy" id="315347"/>
    <lineage>
        <taxon>Eukaryota</taxon>
        <taxon>Viridiplantae</taxon>
        <taxon>Streptophyta</taxon>
        <taxon>Embryophyta</taxon>
        <taxon>Tracheophyta</taxon>
        <taxon>Spermatophyta</taxon>
        <taxon>Magnoliopsida</taxon>
        <taxon>eudicotyledons</taxon>
        <taxon>Gunneridae</taxon>
        <taxon>Pentapetalae</taxon>
        <taxon>asterids</taxon>
        <taxon>lamiids</taxon>
        <taxon>Solanales</taxon>
        <taxon>Solanaceae</taxon>
        <taxon>Solanoideae</taxon>
        <taxon>Solaneae</taxon>
        <taxon>Solanum</taxon>
    </lineage>
</organism>
<sequence>MMQWTSMIDQENNGSLGFFYCQSSKKFIFTKGWHKFVKAKSLRARGTIVFNLCESKNETNDNCNTFVIDVVKNVEGLPMDLALNHDVVDVDVALTPVLFFGKQIGWIKTKRGNEV</sequence>
<evidence type="ECO:0000259" key="6">
    <source>
        <dbReference type="PROSITE" id="PS50863"/>
    </source>
</evidence>
<dbReference type="PROSITE" id="PS50863">
    <property type="entry name" value="B3"/>
    <property type="match status" value="1"/>
</dbReference>
<evidence type="ECO:0000256" key="2">
    <source>
        <dbReference type="ARBA" id="ARBA00023015"/>
    </source>
</evidence>
<protein>
    <recommendedName>
        <fullName evidence="6">TF-B3 domain-containing protein</fullName>
    </recommendedName>
</protein>
<keyword evidence="2" id="KW-0805">Transcription regulation</keyword>
<dbReference type="GO" id="GO:0005634">
    <property type="term" value="C:nucleus"/>
    <property type="evidence" value="ECO:0007669"/>
    <property type="project" value="UniProtKB-SubCell"/>
</dbReference>
<feature type="domain" description="TF-B3" evidence="6">
    <location>
        <begin position="1"/>
        <end position="74"/>
    </location>
</feature>
<dbReference type="Pfam" id="PF02362">
    <property type="entry name" value="B3"/>
    <property type="match status" value="1"/>
</dbReference>
<evidence type="ECO:0000313" key="7">
    <source>
        <dbReference type="EMBL" id="WMV58184.1"/>
    </source>
</evidence>